<name>W4M7M8_9BACT</name>
<comment type="caution">
    <text evidence="3">The sequence shown here is derived from an EMBL/GenBank/DDBJ whole genome shotgun (WGS) entry which is preliminary data.</text>
</comment>
<evidence type="ECO:0000256" key="1">
    <source>
        <dbReference type="PROSITE-ProRule" id="PRU00339"/>
    </source>
</evidence>
<reference evidence="3 4" key="1">
    <citation type="journal article" date="2014" name="Nature">
        <title>An environmental bacterial taxon with a large and distinct metabolic repertoire.</title>
        <authorList>
            <person name="Wilson M.C."/>
            <person name="Mori T."/>
            <person name="Ruckert C."/>
            <person name="Uria A.R."/>
            <person name="Helf M.J."/>
            <person name="Takada K."/>
            <person name="Gernert C."/>
            <person name="Steffens U.A."/>
            <person name="Heycke N."/>
            <person name="Schmitt S."/>
            <person name="Rinke C."/>
            <person name="Helfrich E.J."/>
            <person name="Brachmann A.O."/>
            <person name="Gurgui C."/>
            <person name="Wakimoto T."/>
            <person name="Kracht M."/>
            <person name="Crusemann M."/>
            <person name="Hentschel U."/>
            <person name="Abe I."/>
            <person name="Matsunaga S."/>
            <person name="Kalinowski J."/>
            <person name="Takeyama H."/>
            <person name="Piel J."/>
        </authorList>
    </citation>
    <scope>NUCLEOTIDE SEQUENCE [LARGE SCALE GENOMIC DNA]</scope>
    <source>
        <strain evidence="4">TSY2</strain>
    </source>
</reference>
<dbReference type="AlphaFoldDB" id="W4M7M8"/>
<dbReference type="HOGENOM" id="CLU_002404_1_0_7"/>
<dbReference type="Pfam" id="PF12770">
    <property type="entry name" value="CHAT"/>
    <property type="match status" value="1"/>
</dbReference>
<protein>
    <recommendedName>
        <fullName evidence="2">CHAT domain-containing protein</fullName>
    </recommendedName>
</protein>
<dbReference type="EMBL" id="AZHX01000725">
    <property type="protein sequence ID" value="ETX06339.1"/>
    <property type="molecule type" value="Genomic_DNA"/>
</dbReference>
<dbReference type="PATRIC" id="fig|1429439.4.peg.3005"/>
<dbReference type="PANTHER" id="PTHR10098">
    <property type="entry name" value="RAPSYN-RELATED"/>
    <property type="match status" value="1"/>
</dbReference>
<evidence type="ECO:0000259" key="2">
    <source>
        <dbReference type="Pfam" id="PF12770"/>
    </source>
</evidence>
<evidence type="ECO:0000313" key="4">
    <source>
        <dbReference type="Proteomes" id="UP000019140"/>
    </source>
</evidence>
<organism evidence="3 4">
    <name type="scientific">Candidatus Entotheonella gemina</name>
    <dbReference type="NCBI Taxonomy" id="1429439"/>
    <lineage>
        <taxon>Bacteria</taxon>
        <taxon>Pseudomonadati</taxon>
        <taxon>Nitrospinota/Tectimicrobiota group</taxon>
        <taxon>Candidatus Tectimicrobiota</taxon>
        <taxon>Candidatus Entotheonellia</taxon>
        <taxon>Candidatus Entotheonellales</taxon>
        <taxon>Candidatus Entotheonellaceae</taxon>
        <taxon>Candidatus Entotheonella</taxon>
    </lineage>
</organism>
<dbReference type="SUPFAM" id="SSF48452">
    <property type="entry name" value="TPR-like"/>
    <property type="match status" value="1"/>
</dbReference>
<keyword evidence="1" id="KW-0802">TPR repeat</keyword>
<proteinExistence type="predicted"/>
<dbReference type="PANTHER" id="PTHR10098:SF108">
    <property type="entry name" value="TETRATRICOPEPTIDE REPEAT PROTEIN 28"/>
    <property type="match status" value="1"/>
</dbReference>
<gene>
    <name evidence="3" type="ORF">ETSY2_17725</name>
</gene>
<dbReference type="PROSITE" id="PS50005">
    <property type="entry name" value="TPR"/>
    <property type="match status" value="1"/>
</dbReference>
<dbReference type="InterPro" id="IPR019734">
    <property type="entry name" value="TPR_rpt"/>
</dbReference>
<dbReference type="Proteomes" id="UP000019140">
    <property type="component" value="Unassembled WGS sequence"/>
</dbReference>
<feature type="repeat" description="TPR" evidence="1">
    <location>
        <begin position="43"/>
        <end position="76"/>
    </location>
</feature>
<evidence type="ECO:0000313" key="3">
    <source>
        <dbReference type="EMBL" id="ETX06339.1"/>
    </source>
</evidence>
<dbReference type="Gene3D" id="1.25.40.10">
    <property type="entry name" value="Tetratricopeptide repeat domain"/>
    <property type="match status" value="1"/>
</dbReference>
<feature type="domain" description="CHAT" evidence="2">
    <location>
        <begin position="361"/>
        <end position="720"/>
    </location>
</feature>
<accession>W4M7M8</accession>
<dbReference type="InterPro" id="IPR024983">
    <property type="entry name" value="CHAT_dom"/>
</dbReference>
<keyword evidence="4" id="KW-1185">Reference proteome</keyword>
<sequence length="723" mass="79948">PLVYAYYKTRLGQVYLARSAIDKAEGQFQEAIRYANKIQFDNNTAIEGLGDVALSRGQYQVALAAYEKALAVEQKRFANTGPDIRRFAHALFGLKRYQETLEFTRPRLQSVTYEFDENVKRPAINAIQSLQNTRSVLGLHIAAAFSLMSSQPELREQLTQEAFVAAQWQTLSAAALAVAQGTGRLATSSSSLNKLVIDYRDAFSGRRAVEENLTAQLVLPVEKRNEQYVQSLQARLDELDRTLGTLTQKLDLEYPEYREFSSPKPLTILSLQRLLRTNEVVWIYCHTDVGSFIWLIGKDRVIWESVSLSNAEVAQFVIALRCGLDAEAWEGIERGARCGRLTGSPKPSDEEPLPFHFGKAYELYRTLLDPFKDMIKGKHLLMVPSGPITSLPFHVLITKPPKVNMGKRYEDYHHVAWLARQQALTVLPSVSSLQALRNRAKKSPASKEYIGYGNPVLIGDTRCRLGTTPASCVPVTVASAETQRRTQSRTITHSASLDRVFRKGAAQDVVLHEVRALCPLPDTAFKIRCVAQSFSPAKSHIYLSNDATEAHIKALSKQGVLAEYRILHFATHGLLAGEIETIAKRRGEPALVMTPPQTPKEADDDGLLMASEVAQLKLNADWVILSACNTAAGDQPGAEALAGLARAFFFAGARALLVSHWPVYSDAAVALVTRTFTEMRDASVGRAEALRRAMDALIHEPSHIDNAHPSVWAPFVVVGEGTS</sequence>
<dbReference type="InterPro" id="IPR011990">
    <property type="entry name" value="TPR-like_helical_dom_sf"/>
</dbReference>
<feature type="non-terminal residue" evidence="3">
    <location>
        <position position="1"/>
    </location>
</feature>